<evidence type="ECO:0000256" key="2">
    <source>
        <dbReference type="ARBA" id="ARBA00022617"/>
    </source>
</evidence>
<organism evidence="9 10">
    <name type="scientific">Paramesorhizobium deserti</name>
    <dbReference type="NCBI Taxonomy" id="1494590"/>
    <lineage>
        <taxon>Bacteria</taxon>
        <taxon>Pseudomonadati</taxon>
        <taxon>Pseudomonadota</taxon>
        <taxon>Alphaproteobacteria</taxon>
        <taxon>Hyphomicrobiales</taxon>
        <taxon>Phyllobacteriaceae</taxon>
        <taxon>Paramesorhizobium</taxon>
    </lineage>
</organism>
<evidence type="ECO:0000313" key="10">
    <source>
        <dbReference type="Proteomes" id="UP000070107"/>
    </source>
</evidence>
<dbReference type="PANTHER" id="PTHR33751">
    <property type="entry name" value="CBB3-TYPE CYTOCHROME C OXIDASE SUBUNIT FIXP"/>
    <property type="match status" value="1"/>
</dbReference>
<name>A0A135HV20_9HYPH</name>
<dbReference type="EMBL" id="LNTU01000023">
    <property type="protein sequence ID" value="KXF77030.1"/>
    <property type="molecule type" value="Genomic_DNA"/>
</dbReference>
<dbReference type="Pfam" id="PF13442">
    <property type="entry name" value="Cytochrome_CBB3"/>
    <property type="match status" value="1"/>
</dbReference>
<dbReference type="GO" id="GO:0009055">
    <property type="term" value="F:electron transfer activity"/>
    <property type="evidence" value="ECO:0007669"/>
    <property type="project" value="InterPro"/>
</dbReference>
<evidence type="ECO:0000256" key="3">
    <source>
        <dbReference type="ARBA" id="ARBA00022723"/>
    </source>
</evidence>
<feature type="signal peptide" evidence="7">
    <location>
        <begin position="1"/>
        <end position="23"/>
    </location>
</feature>
<dbReference type="InterPro" id="IPR009056">
    <property type="entry name" value="Cyt_c-like_dom"/>
</dbReference>
<evidence type="ECO:0000256" key="5">
    <source>
        <dbReference type="ARBA" id="ARBA00023004"/>
    </source>
</evidence>
<comment type="caution">
    <text evidence="9">The sequence shown here is derived from an EMBL/GenBank/DDBJ whole genome shotgun (WGS) entry which is preliminary data.</text>
</comment>
<dbReference type="InterPro" id="IPR036909">
    <property type="entry name" value="Cyt_c-like_dom_sf"/>
</dbReference>
<dbReference type="STRING" id="1494590.ATN84_13685"/>
<dbReference type="Gene3D" id="1.10.760.10">
    <property type="entry name" value="Cytochrome c-like domain"/>
    <property type="match status" value="1"/>
</dbReference>
<protein>
    <submittedName>
        <fullName evidence="9">Cytochrome C554</fullName>
    </submittedName>
</protein>
<dbReference type="OrthoDB" id="9808603at2"/>
<dbReference type="AlphaFoldDB" id="A0A135HV20"/>
<evidence type="ECO:0000256" key="6">
    <source>
        <dbReference type="PROSITE-ProRule" id="PRU00433"/>
    </source>
</evidence>
<keyword evidence="7" id="KW-0732">Signal</keyword>
<evidence type="ECO:0000259" key="8">
    <source>
        <dbReference type="PROSITE" id="PS51007"/>
    </source>
</evidence>
<feature type="chain" id="PRO_5007465332" evidence="7">
    <location>
        <begin position="24"/>
        <end position="110"/>
    </location>
</feature>
<keyword evidence="2 6" id="KW-0349">Heme</keyword>
<evidence type="ECO:0000313" key="9">
    <source>
        <dbReference type="EMBL" id="KXF77030.1"/>
    </source>
</evidence>
<keyword evidence="4" id="KW-0249">Electron transport</keyword>
<dbReference type="RefSeq" id="WP_068882622.1">
    <property type="nucleotide sequence ID" value="NZ_LNTU01000023.1"/>
</dbReference>
<keyword evidence="1" id="KW-0813">Transport</keyword>
<dbReference type="GO" id="GO:0046872">
    <property type="term" value="F:metal ion binding"/>
    <property type="evidence" value="ECO:0007669"/>
    <property type="project" value="UniProtKB-KW"/>
</dbReference>
<accession>A0A135HV20</accession>
<dbReference type="PANTHER" id="PTHR33751:SF9">
    <property type="entry name" value="CYTOCHROME C4"/>
    <property type="match status" value="1"/>
</dbReference>
<reference evidence="9 10" key="1">
    <citation type="submission" date="2015-11" db="EMBL/GenBank/DDBJ databases">
        <title>Draft genome sequence of Paramesorhizobium deserti A-3-E, a strain highly resistant to diverse beta-lactam antibiotics.</title>
        <authorList>
            <person name="Lv R."/>
            <person name="Yang X."/>
            <person name="Fang N."/>
            <person name="Guo J."/>
            <person name="Luo X."/>
            <person name="Peng F."/>
            <person name="Yang R."/>
            <person name="Cui Y."/>
            <person name="Fang C."/>
            <person name="Song Y."/>
        </authorList>
    </citation>
    <scope>NUCLEOTIDE SEQUENCE [LARGE SCALE GENOMIC DNA]</scope>
    <source>
        <strain evidence="9 10">A-3-E</strain>
    </source>
</reference>
<proteinExistence type="predicted"/>
<gene>
    <name evidence="9" type="ORF">ATN84_13685</name>
</gene>
<dbReference type="Proteomes" id="UP000070107">
    <property type="component" value="Unassembled WGS sequence"/>
</dbReference>
<dbReference type="SUPFAM" id="SSF46626">
    <property type="entry name" value="Cytochrome c"/>
    <property type="match status" value="1"/>
</dbReference>
<dbReference type="InterPro" id="IPR050597">
    <property type="entry name" value="Cytochrome_c_Oxidase_Subunit"/>
</dbReference>
<evidence type="ECO:0000256" key="4">
    <source>
        <dbReference type="ARBA" id="ARBA00022982"/>
    </source>
</evidence>
<sequence>MASILKLLNIALLLAGLPGMAEAADIQAGKKIAGTQCRTCHGLDGIAQIPVAPHLAGESEIYLRAQLEAFRSGKRQNEMMSVVAKDLSDEDIANVAAWYSAIRITAEMPD</sequence>
<keyword evidence="10" id="KW-1185">Reference proteome</keyword>
<dbReference type="GO" id="GO:0020037">
    <property type="term" value="F:heme binding"/>
    <property type="evidence" value="ECO:0007669"/>
    <property type="project" value="InterPro"/>
</dbReference>
<feature type="domain" description="Cytochrome c" evidence="8">
    <location>
        <begin position="24"/>
        <end position="103"/>
    </location>
</feature>
<dbReference type="PROSITE" id="PS51007">
    <property type="entry name" value="CYTC"/>
    <property type="match status" value="1"/>
</dbReference>
<evidence type="ECO:0000256" key="1">
    <source>
        <dbReference type="ARBA" id="ARBA00022448"/>
    </source>
</evidence>
<evidence type="ECO:0000256" key="7">
    <source>
        <dbReference type="SAM" id="SignalP"/>
    </source>
</evidence>
<keyword evidence="5 6" id="KW-0408">Iron</keyword>
<keyword evidence="3 6" id="KW-0479">Metal-binding</keyword>